<dbReference type="SMART" id="SM00225">
    <property type="entry name" value="BTB"/>
    <property type="match status" value="1"/>
</dbReference>
<dbReference type="EMBL" id="JBBPDW010000005">
    <property type="protein sequence ID" value="KAK7552471.1"/>
    <property type="molecule type" value="Genomic_DNA"/>
</dbReference>
<feature type="compositionally biased region" description="Basic residues" evidence="2">
    <location>
        <begin position="74"/>
        <end position="83"/>
    </location>
</feature>
<accession>A0ABR1ML31</accession>
<dbReference type="CDD" id="cd18186">
    <property type="entry name" value="BTB_POZ_ZBTB_KLHL-like"/>
    <property type="match status" value="1"/>
</dbReference>
<dbReference type="Gene3D" id="3.30.710.10">
    <property type="entry name" value="Potassium Channel Kv1.1, Chain A"/>
    <property type="match status" value="1"/>
</dbReference>
<feature type="compositionally biased region" description="Low complexity" evidence="2">
    <location>
        <begin position="165"/>
        <end position="202"/>
    </location>
</feature>
<dbReference type="PROSITE" id="PS50097">
    <property type="entry name" value="BTB"/>
    <property type="match status" value="1"/>
</dbReference>
<proteinExistence type="predicted"/>
<name>A0ABR1ML31_9PEZI</name>
<feature type="region of interest" description="Disordered" evidence="2">
    <location>
        <begin position="30"/>
        <end position="250"/>
    </location>
</feature>
<reference evidence="4 5" key="1">
    <citation type="submission" date="2024-04" db="EMBL/GenBank/DDBJ databases">
        <title>Phyllosticta paracitricarpa is synonymous to the EU quarantine fungus P. citricarpa based on phylogenomic analyses.</title>
        <authorList>
            <consortium name="Lawrence Berkeley National Laboratory"/>
            <person name="Van Ingen-Buijs V.A."/>
            <person name="Van Westerhoven A.C."/>
            <person name="Haridas S."/>
            <person name="Skiadas P."/>
            <person name="Martin F."/>
            <person name="Groenewald J.Z."/>
            <person name="Crous P.W."/>
            <person name="Seidl M.F."/>
        </authorList>
    </citation>
    <scope>NUCLEOTIDE SEQUENCE [LARGE SCALE GENOMIC DNA]</scope>
    <source>
        <strain evidence="4 5">CBS 122670</strain>
    </source>
</reference>
<feature type="compositionally biased region" description="Polar residues" evidence="2">
    <location>
        <begin position="432"/>
        <end position="444"/>
    </location>
</feature>
<keyword evidence="5" id="KW-1185">Reference proteome</keyword>
<feature type="compositionally biased region" description="Low complexity" evidence="2">
    <location>
        <begin position="413"/>
        <end position="423"/>
    </location>
</feature>
<feature type="compositionally biased region" description="Basic residues" evidence="2">
    <location>
        <begin position="91"/>
        <end position="101"/>
    </location>
</feature>
<keyword evidence="1" id="KW-0175">Coiled coil</keyword>
<evidence type="ECO:0000259" key="3">
    <source>
        <dbReference type="PROSITE" id="PS50097"/>
    </source>
</evidence>
<gene>
    <name evidence="4" type="ORF">IWX46DRAFT_638244</name>
</gene>
<feature type="compositionally biased region" description="Polar residues" evidence="2">
    <location>
        <begin position="10"/>
        <end position="20"/>
    </location>
</feature>
<dbReference type="Proteomes" id="UP001365128">
    <property type="component" value="Unassembled WGS sequence"/>
</dbReference>
<feature type="region of interest" description="Disordered" evidence="2">
    <location>
        <begin position="1"/>
        <end position="20"/>
    </location>
</feature>
<feature type="compositionally biased region" description="Low complexity" evidence="2">
    <location>
        <begin position="106"/>
        <end position="128"/>
    </location>
</feature>
<protein>
    <recommendedName>
        <fullName evidence="3">BTB domain-containing protein</fullName>
    </recommendedName>
</protein>
<feature type="domain" description="BTB" evidence="3">
    <location>
        <begin position="699"/>
        <end position="766"/>
    </location>
</feature>
<evidence type="ECO:0000256" key="2">
    <source>
        <dbReference type="SAM" id="MobiDB-lite"/>
    </source>
</evidence>
<evidence type="ECO:0000256" key="1">
    <source>
        <dbReference type="SAM" id="Coils"/>
    </source>
</evidence>
<feature type="compositionally biased region" description="Polar residues" evidence="2">
    <location>
        <begin position="41"/>
        <end position="65"/>
    </location>
</feature>
<feature type="compositionally biased region" description="Basic and acidic residues" evidence="2">
    <location>
        <begin position="309"/>
        <end position="329"/>
    </location>
</feature>
<dbReference type="InterPro" id="IPR000210">
    <property type="entry name" value="BTB/POZ_dom"/>
</dbReference>
<dbReference type="InterPro" id="IPR011333">
    <property type="entry name" value="SKP1/BTB/POZ_sf"/>
</dbReference>
<sequence>MEDGAKESIVPSSPGNVQSRLRTVTTACGKTTVTFSHDSKSTTGSGTSNLTRETHLTKSATSQSFHPPASTTGRSRRGSKASRKSIDKFSIKHKISVRLRPRSAVSGGPSRKLSGSSGGLLPPRSSSPHQLLKPGFLSRPVTPIEPSSPGPLVQSSKAPEHDSAPLVVTPLQQEQQQSPPKQPTPRSSSNPESSSSSSESIPPSTPSRRPKSADNVSAPFSAPVGPRLVPQTQSSPIKPGSSSIVSEDADEAWRILRRKEFTLRIQEELLKAGRRRLQQEREELERERRGFREERRRWWRERVGLEGRVRVAGKSRDREDAAGETDRTSWSEIESSDGGGTGEEDLGARSNGEDEDAATARPESLRSRSESETTYSSTASTESASGSTNWSRRKCPTPATNSKSKGTNDDAATTSFPPTSSSSHGCDCAASPSKSSRQQSPDQPHTYATYTLAWTSLAHNSAAIPFPTPTLLPDALLSTQMSPNTTTTDFSALWPQETVIKQNAASFILAGHDISSVLASLPDASSPPPQSYIPAPTLSALSDKQLATLVSALRRELRRWHEDSLARRVGSERNDNLNHSCAACRAGTRSHDKHDRQKAGGSAIEVPEKSRNEALVADERVRAVFRAFTELRDEVLTEVKHVMALRHRLALFDLFFLLSGPRPPFMDEETAWIEAQFGRFRCIVCNTYSRRHIPGRCFADTKLVCQDETFYTHRYVLTKKSKYFEELFSCRASNNYEPVQLDRMRDDFVIEALLSWIYKDELEPEEIYSATRAERATNFPRGNPAERQLRGYMLLWAAAEMFGVAGLKVDIWDQIRWDEVFTETPGRRDSLISLAIAFNILQDLYIATQDVPRGICARYLALRWVSEHSADLFRTPQFYDRALEHVPEFWCELRQFKTDEMERTRECPSSLEIDISGLFLREFLDEK</sequence>
<evidence type="ECO:0000313" key="4">
    <source>
        <dbReference type="EMBL" id="KAK7552471.1"/>
    </source>
</evidence>
<evidence type="ECO:0000313" key="5">
    <source>
        <dbReference type="Proteomes" id="UP001365128"/>
    </source>
</evidence>
<organism evidence="4 5">
    <name type="scientific">Phyllosticta citricarpa</name>
    <dbReference type="NCBI Taxonomy" id="55181"/>
    <lineage>
        <taxon>Eukaryota</taxon>
        <taxon>Fungi</taxon>
        <taxon>Dikarya</taxon>
        <taxon>Ascomycota</taxon>
        <taxon>Pezizomycotina</taxon>
        <taxon>Dothideomycetes</taxon>
        <taxon>Dothideomycetes incertae sedis</taxon>
        <taxon>Botryosphaeriales</taxon>
        <taxon>Phyllostictaceae</taxon>
        <taxon>Phyllosticta</taxon>
    </lineage>
</organism>
<comment type="caution">
    <text evidence="4">The sequence shown here is derived from an EMBL/GenBank/DDBJ whole genome shotgun (WGS) entry which is preliminary data.</text>
</comment>
<feature type="compositionally biased region" description="Low complexity" evidence="2">
    <location>
        <begin position="372"/>
        <end position="388"/>
    </location>
</feature>
<feature type="coiled-coil region" evidence="1">
    <location>
        <begin position="263"/>
        <end position="297"/>
    </location>
</feature>
<feature type="region of interest" description="Disordered" evidence="2">
    <location>
        <begin position="309"/>
        <end position="444"/>
    </location>
</feature>
<dbReference type="Pfam" id="PF00651">
    <property type="entry name" value="BTB"/>
    <property type="match status" value="1"/>
</dbReference>
<dbReference type="SUPFAM" id="SSF54695">
    <property type="entry name" value="POZ domain"/>
    <property type="match status" value="1"/>
</dbReference>
<feature type="compositionally biased region" description="Polar residues" evidence="2">
    <location>
        <begin position="230"/>
        <end position="245"/>
    </location>
</feature>